<proteinExistence type="predicted"/>
<gene>
    <name evidence="1" type="ORF">DERYTH_LOCUS17824</name>
</gene>
<feature type="non-terminal residue" evidence="1">
    <location>
        <position position="1"/>
    </location>
</feature>
<evidence type="ECO:0000313" key="1">
    <source>
        <dbReference type="EMBL" id="CAG8761145.1"/>
    </source>
</evidence>
<reference evidence="1" key="1">
    <citation type="submission" date="2021-06" db="EMBL/GenBank/DDBJ databases">
        <authorList>
            <person name="Kallberg Y."/>
            <person name="Tangrot J."/>
            <person name="Rosling A."/>
        </authorList>
    </citation>
    <scope>NUCLEOTIDE SEQUENCE</scope>
    <source>
        <strain evidence="1">MA453B</strain>
    </source>
</reference>
<organism evidence="1 2">
    <name type="scientific">Dentiscutata erythropus</name>
    <dbReference type="NCBI Taxonomy" id="1348616"/>
    <lineage>
        <taxon>Eukaryota</taxon>
        <taxon>Fungi</taxon>
        <taxon>Fungi incertae sedis</taxon>
        <taxon>Mucoromycota</taxon>
        <taxon>Glomeromycotina</taxon>
        <taxon>Glomeromycetes</taxon>
        <taxon>Diversisporales</taxon>
        <taxon>Gigasporaceae</taxon>
        <taxon>Dentiscutata</taxon>
    </lineage>
</organism>
<dbReference type="AlphaFoldDB" id="A0A9N9J283"/>
<sequence>GWGLFAVFAYFSATTHILGSHIIFSEISGNWSGFPVEKVALVTSFIFFIGKRLLYVHI</sequence>
<name>A0A9N9J283_9GLOM</name>
<dbReference type="OrthoDB" id="2396694at2759"/>
<evidence type="ECO:0000313" key="2">
    <source>
        <dbReference type="Proteomes" id="UP000789405"/>
    </source>
</evidence>
<accession>A0A9N9J283</accession>
<comment type="caution">
    <text evidence="1">The sequence shown here is derived from an EMBL/GenBank/DDBJ whole genome shotgun (WGS) entry which is preliminary data.</text>
</comment>
<keyword evidence="2" id="KW-1185">Reference proteome</keyword>
<dbReference type="Proteomes" id="UP000789405">
    <property type="component" value="Unassembled WGS sequence"/>
</dbReference>
<dbReference type="EMBL" id="CAJVPY010017266">
    <property type="protein sequence ID" value="CAG8761145.1"/>
    <property type="molecule type" value="Genomic_DNA"/>
</dbReference>
<protein>
    <submittedName>
        <fullName evidence="1">3962_t:CDS:1</fullName>
    </submittedName>
</protein>